<evidence type="ECO:0000256" key="1">
    <source>
        <dbReference type="SAM" id="MobiDB-lite"/>
    </source>
</evidence>
<accession>A0A8J5FC92</accession>
<dbReference type="SUPFAM" id="SSF53098">
    <property type="entry name" value="Ribonuclease H-like"/>
    <property type="match status" value="1"/>
</dbReference>
<proteinExistence type="predicted"/>
<gene>
    <name evidence="3" type="ORF">ZIOFF_061020</name>
</gene>
<comment type="caution">
    <text evidence="3">The sequence shown here is derived from an EMBL/GenBank/DDBJ whole genome shotgun (WGS) entry which is preliminary data.</text>
</comment>
<evidence type="ECO:0000313" key="4">
    <source>
        <dbReference type="Proteomes" id="UP000734854"/>
    </source>
</evidence>
<name>A0A8J5FC92_ZINOF</name>
<feature type="region of interest" description="Disordered" evidence="1">
    <location>
        <begin position="63"/>
        <end position="85"/>
    </location>
</feature>
<evidence type="ECO:0000313" key="3">
    <source>
        <dbReference type="EMBL" id="KAG6484225.1"/>
    </source>
</evidence>
<dbReference type="Pfam" id="PF05699">
    <property type="entry name" value="Dimer_Tnp_hAT"/>
    <property type="match status" value="1"/>
</dbReference>
<dbReference type="GO" id="GO:0046983">
    <property type="term" value="F:protein dimerization activity"/>
    <property type="evidence" value="ECO:0007669"/>
    <property type="project" value="InterPro"/>
</dbReference>
<reference evidence="3 4" key="1">
    <citation type="submission" date="2020-08" db="EMBL/GenBank/DDBJ databases">
        <title>Plant Genome Project.</title>
        <authorList>
            <person name="Zhang R.-G."/>
        </authorList>
    </citation>
    <scope>NUCLEOTIDE SEQUENCE [LARGE SCALE GENOMIC DNA]</scope>
    <source>
        <tissue evidence="3">Rhizome</tissue>
    </source>
</reference>
<dbReference type="Proteomes" id="UP000734854">
    <property type="component" value="Unassembled WGS sequence"/>
</dbReference>
<dbReference type="PANTHER" id="PTHR23272">
    <property type="entry name" value="BED FINGER-RELATED"/>
    <property type="match status" value="1"/>
</dbReference>
<dbReference type="AlphaFoldDB" id="A0A8J5FC92"/>
<dbReference type="PANTHER" id="PTHR23272:SF166">
    <property type="entry name" value="ZINC FINGER BED DOMAIN-CONTAINING PROTEIN RICESLEEPER 2-LIKE ISOFORM X1"/>
    <property type="match status" value="1"/>
</dbReference>
<dbReference type="InterPro" id="IPR012337">
    <property type="entry name" value="RNaseH-like_sf"/>
</dbReference>
<dbReference type="EMBL" id="JACMSC010000016">
    <property type="protein sequence ID" value="KAG6484225.1"/>
    <property type="molecule type" value="Genomic_DNA"/>
</dbReference>
<sequence length="203" mass="23451">MQVWKIEVLLKENLSNEDEVISSISMLELFYTKVESDYVKFQKKMELVKTKLYKLFDQYSNTSKTSSSQRQPQCSSTSNTHQQSVGVKGKNKRIFDVTIPIITVASESAFSIGARVLTKYRSRTLHEKVQALICTRNWNRPVLDSLLKVEKQMRLTSDVAGTKIAVIDILELCYKSRAWKILNDHKILPLILNLHVWKNNMNI</sequence>
<keyword evidence="4" id="KW-1185">Reference proteome</keyword>
<dbReference type="InterPro" id="IPR008906">
    <property type="entry name" value="HATC_C_dom"/>
</dbReference>
<protein>
    <recommendedName>
        <fullName evidence="2">HAT C-terminal dimerisation domain-containing protein</fullName>
    </recommendedName>
</protein>
<feature type="domain" description="HAT C-terminal dimerisation" evidence="2">
    <location>
        <begin position="98"/>
        <end position="138"/>
    </location>
</feature>
<evidence type="ECO:0000259" key="2">
    <source>
        <dbReference type="Pfam" id="PF05699"/>
    </source>
</evidence>
<organism evidence="3 4">
    <name type="scientific">Zingiber officinale</name>
    <name type="common">Ginger</name>
    <name type="synonym">Amomum zingiber</name>
    <dbReference type="NCBI Taxonomy" id="94328"/>
    <lineage>
        <taxon>Eukaryota</taxon>
        <taxon>Viridiplantae</taxon>
        <taxon>Streptophyta</taxon>
        <taxon>Embryophyta</taxon>
        <taxon>Tracheophyta</taxon>
        <taxon>Spermatophyta</taxon>
        <taxon>Magnoliopsida</taxon>
        <taxon>Liliopsida</taxon>
        <taxon>Zingiberales</taxon>
        <taxon>Zingiberaceae</taxon>
        <taxon>Zingiber</taxon>
    </lineage>
</organism>